<keyword evidence="1" id="KW-0472">Membrane</keyword>
<name>A0AAV8TS98_9ROSI</name>
<dbReference type="Proteomes" id="UP001159364">
    <property type="component" value="Linkage Group LG04"/>
</dbReference>
<evidence type="ECO:0000259" key="2">
    <source>
        <dbReference type="Pfam" id="PF08370"/>
    </source>
</evidence>
<evidence type="ECO:0000313" key="4">
    <source>
        <dbReference type="Proteomes" id="UP001159364"/>
    </source>
</evidence>
<keyword evidence="1" id="KW-0812">Transmembrane</keyword>
<dbReference type="Pfam" id="PF08370">
    <property type="entry name" value="PDR_assoc"/>
    <property type="match status" value="1"/>
</dbReference>
<comment type="caution">
    <text evidence="3">The sequence shown here is derived from an EMBL/GenBank/DDBJ whole genome shotgun (WGS) entry which is preliminary data.</text>
</comment>
<dbReference type="PANTHER" id="PTHR48040:SF13">
    <property type="entry name" value="ABC TRANSPORTER G FAMILY MEMBER 31"/>
    <property type="match status" value="1"/>
</dbReference>
<evidence type="ECO:0000313" key="3">
    <source>
        <dbReference type="EMBL" id="KAJ8768954.1"/>
    </source>
</evidence>
<dbReference type="PANTHER" id="PTHR48040">
    <property type="entry name" value="PLEIOTROPIC DRUG RESISTANCE PROTEIN 1-LIKE ISOFORM X1"/>
    <property type="match status" value="1"/>
</dbReference>
<keyword evidence="4" id="KW-1185">Reference proteome</keyword>
<feature type="transmembrane region" description="Helical" evidence="1">
    <location>
        <begin position="64"/>
        <end position="90"/>
    </location>
</feature>
<evidence type="ECO:0000256" key="1">
    <source>
        <dbReference type="SAM" id="Phobius"/>
    </source>
</evidence>
<dbReference type="InterPro" id="IPR013581">
    <property type="entry name" value="PDR_assoc"/>
</dbReference>
<dbReference type="EMBL" id="JAIWQS010000004">
    <property type="protein sequence ID" value="KAJ8768954.1"/>
    <property type="molecule type" value="Genomic_DNA"/>
</dbReference>
<feature type="domain" description="Plant PDR ABC transporter associated" evidence="2">
    <location>
        <begin position="38"/>
        <end position="99"/>
    </location>
</feature>
<organism evidence="3 4">
    <name type="scientific">Erythroxylum novogranatense</name>
    <dbReference type="NCBI Taxonomy" id="1862640"/>
    <lineage>
        <taxon>Eukaryota</taxon>
        <taxon>Viridiplantae</taxon>
        <taxon>Streptophyta</taxon>
        <taxon>Embryophyta</taxon>
        <taxon>Tracheophyta</taxon>
        <taxon>Spermatophyta</taxon>
        <taxon>Magnoliopsida</taxon>
        <taxon>eudicotyledons</taxon>
        <taxon>Gunneridae</taxon>
        <taxon>Pentapetalae</taxon>
        <taxon>rosids</taxon>
        <taxon>fabids</taxon>
        <taxon>Malpighiales</taxon>
        <taxon>Erythroxylaceae</taxon>
        <taxon>Erythroxylum</taxon>
    </lineage>
</organism>
<gene>
    <name evidence="3" type="ORF">K2173_023949</name>
</gene>
<keyword evidence="1" id="KW-1133">Transmembrane helix</keyword>
<accession>A0AAV8TS98</accession>
<protein>
    <recommendedName>
        <fullName evidence="2">Plant PDR ABC transporter associated domain-containing protein</fullName>
    </recommendedName>
</protein>
<dbReference type="AlphaFoldDB" id="A0AAV8TS98"/>
<sequence length="124" mass="14423">MIVFCLGGFIIPKANIKVWWKWNSWVSISVNEFNAERWMKLSSISNITVGRNVLHQFNLPHDDYWWLGFGVLLTCAILFNIIVTMALAYLNPRRRAQTVADDAIEEESLAIKVMRLKNLVKRGW</sequence>
<reference evidence="3 4" key="1">
    <citation type="submission" date="2021-09" db="EMBL/GenBank/DDBJ databases">
        <title>Genomic insights and catalytic innovation underlie evolution of tropane alkaloids biosynthesis.</title>
        <authorList>
            <person name="Wang Y.-J."/>
            <person name="Tian T."/>
            <person name="Huang J.-P."/>
            <person name="Huang S.-X."/>
        </authorList>
    </citation>
    <scope>NUCLEOTIDE SEQUENCE [LARGE SCALE GENOMIC DNA]</scope>
    <source>
        <strain evidence="3">KIB-2018</strain>
        <tissue evidence="3">Leaf</tissue>
    </source>
</reference>
<proteinExistence type="predicted"/>